<dbReference type="Proteomes" id="UP000034956">
    <property type="component" value="Unassembled WGS sequence"/>
</dbReference>
<keyword evidence="4" id="KW-0949">S-adenosyl-L-methionine</keyword>
<keyword evidence="5" id="KW-0819">tRNA processing</keyword>
<evidence type="ECO:0000313" key="9">
    <source>
        <dbReference type="Proteomes" id="UP000034956"/>
    </source>
</evidence>
<dbReference type="EMBL" id="LCPF01000001">
    <property type="protein sequence ID" value="KKU91423.1"/>
    <property type="molecule type" value="Genomic_DNA"/>
</dbReference>
<gene>
    <name evidence="8" type="ORF">UY23_C0001G0029</name>
</gene>
<protein>
    <submittedName>
        <fullName evidence="8">tRNA/rRNA methyltransferase</fullName>
    </submittedName>
</protein>
<proteinExistence type="predicted"/>
<dbReference type="InterPro" id="IPR001537">
    <property type="entry name" value="SpoU_MeTrfase"/>
</dbReference>
<dbReference type="PANTHER" id="PTHR43453">
    <property type="entry name" value="RRNA METHYLASE-LIKE"/>
    <property type="match status" value="1"/>
</dbReference>
<keyword evidence="3 8" id="KW-0808">Transferase</keyword>
<keyword evidence="6" id="KW-0694">RNA-binding</keyword>
<comment type="caution">
    <text evidence="8">The sequence shown here is derived from an EMBL/GenBank/DDBJ whole genome shotgun (WGS) entry which is preliminary data.</text>
</comment>
<organism evidence="8 9">
    <name type="scientific">Candidatus Jorgensenbacteria bacterium GW2011_GWA1_48_11</name>
    <dbReference type="NCBI Taxonomy" id="1618660"/>
    <lineage>
        <taxon>Bacteria</taxon>
        <taxon>Candidatus Joergenseniibacteriota</taxon>
    </lineage>
</organism>
<dbReference type="InterPro" id="IPR029026">
    <property type="entry name" value="tRNA_m1G_MTases_N"/>
</dbReference>
<dbReference type="SUPFAM" id="SSF75217">
    <property type="entry name" value="alpha/beta knot"/>
    <property type="match status" value="1"/>
</dbReference>
<dbReference type="InterPro" id="IPR029028">
    <property type="entry name" value="Alpha/beta_knot_MTases"/>
</dbReference>
<evidence type="ECO:0000313" key="8">
    <source>
        <dbReference type="EMBL" id="KKU91423.1"/>
    </source>
</evidence>
<accession>A0A0G1WM57</accession>
<dbReference type="PANTHER" id="PTHR43453:SF1">
    <property type="entry name" value="TRNA_RRNA METHYLTRANSFERASE SPOU TYPE DOMAIN-CONTAINING PROTEIN"/>
    <property type="match status" value="1"/>
</dbReference>
<dbReference type="GO" id="GO:0002938">
    <property type="term" value="P:tRNA guanine ribose methylation"/>
    <property type="evidence" value="ECO:0007669"/>
    <property type="project" value="TreeGrafter"/>
</dbReference>
<dbReference type="Pfam" id="PF00588">
    <property type="entry name" value="SpoU_methylase"/>
    <property type="match status" value="1"/>
</dbReference>
<evidence type="ECO:0000259" key="7">
    <source>
        <dbReference type="Pfam" id="PF00588"/>
    </source>
</evidence>
<feature type="domain" description="tRNA/rRNA methyltransferase SpoU type" evidence="7">
    <location>
        <begin position="4"/>
        <end position="158"/>
    </location>
</feature>
<reference evidence="8 9" key="1">
    <citation type="journal article" date="2015" name="Nature">
        <title>rRNA introns, odd ribosomes, and small enigmatic genomes across a large radiation of phyla.</title>
        <authorList>
            <person name="Brown C.T."/>
            <person name="Hug L.A."/>
            <person name="Thomas B.C."/>
            <person name="Sharon I."/>
            <person name="Castelle C.J."/>
            <person name="Singh A."/>
            <person name="Wilkins M.J."/>
            <person name="Williams K.H."/>
            <person name="Banfield J.F."/>
        </authorList>
    </citation>
    <scope>NUCLEOTIDE SEQUENCE [LARGE SCALE GENOMIC DNA]</scope>
</reference>
<dbReference type="InterPro" id="IPR033671">
    <property type="entry name" value="TrmH"/>
</dbReference>
<keyword evidence="1" id="KW-0820">tRNA-binding</keyword>
<evidence type="ECO:0000256" key="1">
    <source>
        <dbReference type="ARBA" id="ARBA00022555"/>
    </source>
</evidence>
<evidence type="ECO:0000256" key="2">
    <source>
        <dbReference type="ARBA" id="ARBA00022603"/>
    </source>
</evidence>
<sequence>MREIAVVLHNVRSIHNVGSIFRTADAAGVRKIYLGGITPGPKDRLGKWRKDFTKVSLGAEKWKDWEKIRNTAEAINELKSGGYKIFAVEQSRKSIPFDKIKKRSAMTCHSALKIALVLGNEVRGLPPSILEAADKILEIPMHGRKESLNVAVAFGIAVFRLIHP</sequence>
<dbReference type="AlphaFoldDB" id="A0A0G1WM57"/>
<keyword evidence="2 8" id="KW-0489">Methyltransferase</keyword>
<evidence type="ECO:0000256" key="4">
    <source>
        <dbReference type="ARBA" id="ARBA00022691"/>
    </source>
</evidence>
<evidence type="ECO:0000256" key="5">
    <source>
        <dbReference type="ARBA" id="ARBA00022694"/>
    </source>
</evidence>
<evidence type="ECO:0000256" key="3">
    <source>
        <dbReference type="ARBA" id="ARBA00022679"/>
    </source>
</evidence>
<evidence type="ECO:0000256" key="6">
    <source>
        <dbReference type="ARBA" id="ARBA00022884"/>
    </source>
</evidence>
<dbReference type="GO" id="GO:0008173">
    <property type="term" value="F:RNA methyltransferase activity"/>
    <property type="evidence" value="ECO:0007669"/>
    <property type="project" value="InterPro"/>
</dbReference>
<name>A0A0G1WM57_9BACT</name>
<dbReference type="Gene3D" id="3.40.1280.10">
    <property type="match status" value="1"/>
</dbReference>
<dbReference type="GO" id="GO:0000049">
    <property type="term" value="F:tRNA binding"/>
    <property type="evidence" value="ECO:0007669"/>
    <property type="project" value="UniProtKB-KW"/>
</dbReference>